<keyword evidence="3" id="KW-1003">Cell membrane</keyword>
<keyword evidence="9" id="KW-1133">Transmembrane helix</keyword>
<dbReference type="GO" id="GO:0007155">
    <property type="term" value="P:cell adhesion"/>
    <property type="evidence" value="ECO:0007669"/>
    <property type="project" value="UniProtKB-KW"/>
</dbReference>
<evidence type="ECO:0000256" key="8">
    <source>
        <dbReference type="SAM" id="MobiDB-lite"/>
    </source>
</evidence>
<keyword evidence="4" id="KW-0130">Cell adhesion</keyword>
<feature type="compositionally biased region" description="Polar residues" evidence="8">
    <location>
        <begin position="830"/>
        <end position="866"/>
    </location>
</feature>
<keyword evidence="7" id="KW-0325">Glycoprotein</keyword>
<comment type="similarity">
    <text evidence="2">Belongs to the type-B carboxylesterase/lipase family.</text>
</comment>
<organism evidence="11 12">
    <name type="scientific">Octopus sinensis</name>
    <name type="common">East Asian common octopus</name>
    <dbReference type="NCBI Taxonomy" id="2607531"/>
    <lineage>
        <taxon>Eukaryota</taxon>
        <taxon>Metazoa</taxon>
        <taxon>Spiralia</taxon>
        <taxon>Lophotrochozoa</taxon>
        <taxon>Mollusca</taxon>
        <taxon>Cephalopoda</taxon>
        <taxon>Coleoidea</taxon>
        <taxon>Octopodiformes</taxon>
        <taxon>Octopoda</taxon>
        <taxon>Incirrata</taxon>
        <taxon>Octopodidae</taxon>
        <taxon>Octopus</taxon>
    </lineage>
</organism>
<dbReference type="GO" id="GO:0042043">
    <property type="term" value="F:neurexin family protein binding"/>
    <property type="evidence" value="ECO:0007669"/>
    <property type="project" value="InterPro"/>
</dbReference>
<feature type="transmembrane region" description="Helical" evidence="9">
    <location>
        <begin position="712"/>
        <end position="738"/>
    </location>
</feature>
<gene>
    <name evidence="12" type="primary">LOC115222245</name>
</gene>
<comment type="subcellular location">
    <subcellularLocation>
        <location evidence="1">Cell membrane</location>
        <topology evidence="1">Single-pass type I membrane protein</topology>
    </subcellularLocation>
</comment>
<dbReference type="InterPro" id="IPR029058">
    <property type="entry name" value="AB_hydrolase_fold"/>
</dbReference>
<feature type="compositionally biased region" description="Polar residues" evidence="8">
    <location>
        <begin position="794"/>
        <end position="811"/>
    </location>
</feature>
<keyword evidence="11" id="KW-1185">Reference proteome</keyword>
<keyword evidence="5 9" id="KW-0472">Membrane</keyword>
<keyword evidence="6" id="KW-1015">Disulfide bond</keyword>
<feature type="domain" description="Carboxylesterase type B" evidence="10">
    <location>
        <begin position="38"/>
        <end position="595"/>
    </location>
</feature>
<evidence type="ECO:0000256" key="6">
    <source>
        <dbReference type="ARBA" id="ARBA00023157"/>
    </source>
</evidence>
<dbReference type="InterPro" id="IPR000460">
    <property type="entry name" value="Nlgn"/>
</dbReference>
<feature type="compositionally biased region" description="Polar residues" evidence="8">
    <location>
        <begin position="889"/>
        <end position="902"/>
    </location>
</feature>
<dbReference type="Gene3D" id="3.40.50.1820">
    <property type="entry name" value="alpha/beta hydrolase"/>
    <property type="match status" value="1"/>
</dbReference>
<evidence type="ECO:0000256" key="9">
    <source>
        <dbReference type="SAM" id="Phobius"/>
    </source>
</evidence>
<feature type="compositionally biased region" description="Polar residues" evidence="8">
    <location>
        <begin position="693"/>
        <end position="705"/>
    </location>
</feature>
<dbReference type="GO" id="GO:0005886">
    <property type="term" value="C:plasma membrane"/>
    <property type="evidence" value="ECO:0007669"/>
    <property type="project" value="UniProtKB-SubCell"/>
</dbReference>
<feature type="compositionally biased region" description="Gly residues" evidence="8">
    <location>
        <begin position="771"/>
        <end position="787"/>
    </location>
</feature>
<dbReference type="PANTHER" id="PTHR43903">
    <property type="entry name" value="NEUROLIGIN"/>
    <property type="match status" value="1"/>
</dbReference>
<feature type="region of interest" description="Disordered" evidence="8">
    <location>
        <begin position="631"/>
        <end position="710"/>
    </location>
</feature>
<feature type="region of interest" description="Disordered" evidence="8">
    <location>
        <begin position="767"/>
        <end position="902"/>
    </location>
</feature>
<sequence length="902" mass="99869">MGGSLTSPFIGSACVSILLVVLVLNIGECVVYMRTLSDRVVTTRYGTVRGVMVEFPNRHLKPVDAYLGLPYASLLRGNLRFMPPTSPMEKWTGTRVVLDMSPVCPQKVPDLNDLKGKVPESRYEHYKRIAPLLSKQLEDCLSLNLYVPRQEWNNTNPMPVMVFIHGESYDSGSGNVYDGSVLASFGEVIVVTVNYRLGVLGFLSTGDGTASGNYATLDQIAALHWLKENIESFNGDKQRVTLFGHGHGAALVNLLLVSPVTKVLSTQSRRENSELEDGTLFQRAILQSGSALSSWSVANDPIGCTHQLALSVNCSIDDSQDLIKCLRNKSFSDLVKNAPKPPKYFSCFAPVIDGKNIIPKSVEELIKKPVSMFSNADLMFGITKNEAYSYFDQEDVENGISEEKKEKMLRTYVHNRFQFHRQKVYEILDHHYAEWSKKTTPKNRRDSLLELLSDGQYIAPLLKVGQLHAKTGNTYFYYFTYTSQSDEKGKLSGGDELPYIFGAPLVDGIQPFSTSSYSKSERMLSEAVMRYWTNFAKSGDPNKPVKQESVHGGRVINRFMDLNWPKYEEEEQKYIHIGRRPNVKEYYRGQKISVWLELLPKIHKPDNCSPEHHRLDNSNNMSTYDEPDRLFHFTDVFPSPPPVPPITPPPKSHSPSTNGGPSTPSANGYNVEYANDLSTGTTPDYAMDDRRTTTGTNSQRDSSSAVKEGESIVPLSITVAVGCSLLFLNILIFAGVYYQRERMKKSRREKDDMDEIKLSRKIEKESNKIGGVSGVGSMGGGMGGSSIGGPETVSLMSTPPTQSSPTRQAQHNNPSNNSSKQNPSKIPASQAYSYSALPTTSSSPLHRASNTPSSTLDHPTKGSSPSRKVIPNAIKSKDSMESGKKSHRSSGIDQANNAITIV</sequence>
<keyword evidence="9" id="KW-0812">Transmembrane</keyword>
<name>A0A6P7TB51_9MOLL</name>
<dbReference type="KEGG" id="osn:115222245"/>
<dbReference type="RefSeq" id="XP_029648263.1">
    <property type="nucleotide sequence ID" value="XM_029792403.2"/>
</dbReference>
<feature type="compositionally biased region" description="Low complexity" evidence="8">
    <location>
        <begin position="653"/>
        <end position="665"/>
    </location>
</feature>
<evidence type="ECO:0000256" key="2">
    <source>
        <dbReference type="ARBA" id="ARBA00005964"/>
    </source>
</evidence>
<dbReference type="PRINTS" id="PR01090">
    <property type="entry name" value="NEUROLIGIN"/>
</dbReference>
<evidence type="ECO:0000256" key="3">
    <source>
        <dbReference type="ARBA" id="ARBA00022475"/>
    </source>
</evidence>
<dbReference type="AlphaFoldDB" id="A0A6P7TB51"/>
<evidence type="ECO:0000259" key="10">
    <source>
        <dbReference type="Pfam" id="PF00135"/>
    </source>
</evidence>
<evidence type="ECO:0000256" key="7">
    <source>
        <dbReference type="ARBA" id="ARBA00023180"/>
    </source>
</evidence>
<accession>A0A6P7TB51</accession>
<evidence type="ECO:0000256" key="5">
    <source>
        <dbReference type="ARBA" id="ARBA00023136"/>
    </source>
</evidence>
<reference evidence="12" key="1">
    <citation type="submission" date="2025-08" db="UniProtKB">
        <authorList>
            <consortium name="RefSeq"/>
        </authorList>
    </citation>
    <scope>IDENTIFICATION</scope>
</reference>
<feature type="compositionally biased region" description="Basic and acidic residues" evidence="8">
    <location>
        <begin position="875"/>
        <end position="884"/>
    </location>
</feature>
<dbReference type="InterPro" id="IPR051093">
    <property type="entry name" value="Neuroligin/BSAL"/>
</dbReference>
<dbReference type="SUPFAM" id="SSF53474">
    <property type="entry name" value="alpha/beta-Hydrolases"/>
    <property type="match status" value="1"/>
</dbReference>
<proteinExistence type="inferred from homology"/>
<evidence type="ECO:0000313" key="12">
    <source>
        <dbReference type="RefSeq" id="XP_029648263.1"/>
    </source>
</evidence>
<feature type="region of interest" description="Disordered" evidence="8">
    <location>
        <begin position="606"/>
        <end position="625"/>
    </location>
</feature>
<evidence type="ECO:0000256" key="1">
    <source>
        <dbReference type="ARBA" id="ARBA00004251"/>
    </source>
</evidence>
<feature type="compositionally biased region" description="Pro residues" evidence="8">
    <location>
        <begin position="638"/>
        <end position="652"/>
    </location>
</feature>
<protein>
    <submittedName>
        <fullName evidence="12">Neuroligin-4, X-linked-like isoform X1</fullName>
    </submittedName>
</protein>
<evidence type="ECO:0000256" key="4">
    <source>
        <dbReference type="ARBA" id="ARBA00022889"/>
    </source>
</evidence>
<dbReference type="Pfam" id="PF00135">
    <property type="entry name" value="COesterase"/>
    <property type="match status" value="1"/>
</dbReference>
<feature type="compositionally biased region" description="Basic and acidic residues" evidence="8">
    <location>
        <begin position="606"/>
        <end position="616"/>
    </location>
</feature>
<dbReference type="Proteomes" id="UP000515154">
    <property type="component" value="Linkage group LG19"/>
</dbReference>
<feature type="compositionally biased region" description="Low complexity" evidence="8">
    <location>
        <begin position="812"/>
        <end position="825"/>
    </location>
</feature>
<evidence type="ECO:0000313" key="11">
    <source>
        <dbReference type="Proteomes" id="UP000515154"/>
    </source>
</evidence>
<dbReference type="InterPro" id="IPR002018">
    <property type="entry name" value="CarbesteraseB"/>
</dbReference>